<dbReference type="EMBL" id="CM047583">
    <property type="protein sequence ID" value="KAI9913061.1"/>
    <property type="molecule type" value="Genomic_DNA"/>
</dbReference>
<accession>A0ACC0W403</accession>
<organism evidence="1 2">
    <name type="scientific">Peronosclerospora sorghi</name>
    <dbReference type="NCBI Taxonomy" id="230839"/>
    <lineage>
        <taxon>Eukaryota</taxon>
        <taxon>Sar</taxon>
        <taxon>Stramenopiles</taxon>
        <taxon>Oomycota</taxon>
        <taxon>Peronosporomycetes</taxon>
        <taxon>Peronosporales</taxon>
        <taxon>Peronosporaceae</taxon>
        <taxon>Peronosclerospora</taxon>
    </lineage>
</organism>
<evidence type="ECO:0000313" key="1">
    <source>
        <dbReference type="EMBL" id="KAI9913061.1"/>
    </source>
</evidence>
<sequence length="83" mass="9319">MERANKPLFFITSPSVTWSDNRTPTPRFGACAPQVRQLWAEVARRSRNIHVTAALCDRTPLGLDGANVIEIWLVGNVRKCLDI</sequence>
<reference evidence="1 2" key="1">
    <citation type="journal article" date="2022" name="bioRxiv">
        <title>The genome of the oomycete Peronosclerospora sorghi, a cosmopolitan pathogen of maize and sorghum, is inflated with dispersed pseudogenes.</title>
        <authorList>
            <person name="Fletcher K."/>
            <person name="Martin F."/>
            <person name="Isakeit T."/>
            <person name="Cavanaugh K."/>
            <person name="Magill C."/>
            <person name="Michelmore R."/>
        </authorList>
    </citation>
    <scope>NUCLEOTIDE SEQUENCE [LARGE SCALE GENOMIC DNA]</scope>
    <source>
        <strain evidence="1">P6</strain>
    </source>
</reference>
<dbReference type="Proteomes" id="UP001163321">
    <property type="component" value="Chromosome 4"/>
</dbReference>
<gene>
    <name evidence="1" type="ORF">PsorP6_005958</name>
</gene>
<name>A0ACC0W403_9STRA</name>
<comment type="caution">
    <text evidence="1">The sequence shown here is derived from an EMBL/GenBank/DDBJ whole genome shotgun (WGS) entry which is preliminary data.</text>
</comment>
<protein>
    <submittedName>
        <fullName evidence="1">Uncharacterized protein</fullName>
    </submittedName>
</protein>
<keyword evidence="2" id="KW-1185">Reference proteome</keyword>
<proteinExistence type="predicted"/>
<evidence type="ECO:0000313" key="2">
    <source>
        <dbReference type="Proteomes" id="UP001163321"/>
    </source>
</evidence>